<dbReference type="CDD" id="cd00130">
    <property type="entry name" value="PAS"/>
    <property type="match status" value="2"/>
</dbReference>
<dbReference type="Pfam" id="PF08448">
    <property type="entry name" value="PAS_4"/>
    <property type="match status" value="2"/>
</dbReference>
<keyword evidence="8" id="KW-1185">Reference proteome</keyword>
<organism evidence="7 8">
    <name type="scientific">Sulfuricella denitrificans (strain DSM 22764 / NBRC 105220 / skB26)</name>
    <dbReference type="NCBI Taxonomy" id="1163617"/>
    <lineage>
        <taxon>Bacteria</taxon>
        <taxon>Pseudomonadati</taxon>
        <taxon>Pseudomonadota</taxon>
        <taxon>Betaproteobacteria</taxon>
        <taxon>Nitrosomonadales</taxon>
        <taxon>Sulfuricellaceae</taxon>
        <taxon>Sulfuricella</taxon>
    </lineage>
</organism>
<dbReference type="SUPFAM" id="SSF141868">
    <property type="entry name" value="EAL domain-like"/>
    <property type="match status" value="1"/>
</dbReference>
<dbReference type="EMBL" id="AP013066">
    <property type="protein sequence ID" value="BAN35674.1"/>
    <property type="molecule type" value="Genomic_DNA"/>
</dbReference>
<dbReference type="SMART" id="SM00052">
    <property type="entry name" value="EAL"/>
    <property type="match status" value="1"/>
</dbReference>
<dbReference type="AlphaFoldDB" id="S6ALU9"/>
<feature type="domain" description="Response regulatory" evidence="2">
    <location>
        <begin position="11"/>
        <end position="127"/>
    </location>
</feature>
<evidence type="ECO:0000313" key="7">
    <source>
        <dbReference type="EMBL" id="BAN35674.1"/>
    </source>
</evidence>
<name>S6ALU9_SULDS</name>
<dbReference type="NCBIfam" id="TIGR00254">
    <property type="entry name" value="GGDEF"/>
    <property type="match status" value="1"/>
</dbReference>
<dbReference type="InterPro" id="IPR035965">
    <property type="entry name" value="PAS-like_dom_sf"/>
</dbReference>
<dbReference type="HOGENOM" id="CLU_000445_70_20_4"/>
<dbReference type="PROSITE" id="PS50887">
    <property type="entry name" value="GGDEF"/>
    <property type="match status" value="1"/>
</dbReference>
<dbReference type="InterPro" id="IPR052155">
    <property type="entry name" value="Biofilm_reg_signaling"/>
</dbReference>
<dbReference type="InterPro" id="IPR013656">
    <property type="entry name" value="PAS_4"/>
</dbReference>
<evidence type="ECO:0000259" key="3">
    <source>
        <dbReference type="PROSITE" id="PS50112"/>
    </source>
</evidence>
<dbReference type="Pfam" id="PF00990">
    <property type="entry name" value="GGDEF"/>
    <property type="match status" value="1"/>
</dbReference>
<evidence type="ECO:0000313" key="8">
    <source>
        <dbReference type="Proteomes" id="UP000015559"/>
    </source>
</evidence>
<feature type="domain" description="PAS" evidence="3">
    <location>
        <begin position="267"/>
        <end position="320"/>
    </location>
</feature>
<dbReference type="SUPFAM" id="SSF55785">
    <property type="entry name" value="PYP-like sensor domain (PAS domain)"/>
    <property type="match status" value="2"/>
</dbReference>
<dbReference type="Pfam" id="PF00563">
    <property type="entry name" value="EAL"/>
    <property type="match status" value="1"/>
</dbReference>
<dbReference type="CDD" id="cd01948">
    <property type="entry name" value="EAL"/>
    <property type="match status" value="1"/>
</dbReference>
<dbReference type="KEGG" id="sdr:SCD_n01863"/>
<dbReference type="SUPFAM" id="SSF55073">
    <property type="entry name" value="Nucleotide cyclase"/>
    <property type="match status" value="1"/>
</dbReference>
<dbReference type="Proteomes" id="UP000015559">
    <property type="component" value="Chromosome"/>
</dbReference>
<dbReference type="InterPro" id="IPR043128">
    <property type="entry name" value="Rev_trsase/Diguanyl_cyclase"/>
</dbReference>
<dbReference type="GO" id="GO:0000160">
    <property type="term" value="P:phosphorelay signal transduction system"/>
    <property type="evidence" value="ECO:0007669"/>
    <property type="project" value="InterPro"/>
</dbReference>
<evidence type="ECO:0000259" key="2">
    <source>
        <dbReference type="PROSITE" id="PS50110"/>
    </source>
</evidence>
<feature type="domain" description="PAC" evidence="4">
    <location>
        <begin position="220"/>
        <end position="270"/>
    </location>
</feature>
<proteinExistence type="predicted"/>
<dbReference type="InterPro" id="IPR001633">
    <property type="entry name" value="EAL_dom"/>
</dbReference>
<dbReference type="SMART" id="SM00086">
    <property type="entry name" value="PAC"/>
    <property type="match status" value="2"/>
</dbReference>
<dbReference type="Gene3D" id="3.30.450.20">
    <property type="entry name" value="PAS domain"/>
    <property type="match status" value="2"/>
</dbReference>
<dbReference type="Gene3D" id="3.40.50.2300">
    <property type="match status" value="1"/>
</dbReference>
<dbReference type="SMART" id="SM00267">
    <property type="entry name" value="GGDEF"/>
    <property type="match status" value="1"/>
</dbReference>
<dbReference type="SMART" id="SM00448">
    <property type="entry name" value="REC"/>
    <property type="match status" value="1"/>
</dbReference>
<feature type="domain" description="PAC" evidence="4">
    <location>
        <begin position="341"/>
        <end position="393"/>
    </location>
</feature>
<sequence>MMTNMTSGPLNILLVDDNPDDRTLLIRELGREFPALHVTEITEQEGFNQALEYGNFDLIITDYQLCWSDGLIILRAAKSKWPNCPVMMFTGTGSEEIAVEAMKGGLDDYVLKSPKHYGWLPSRVRSVLEQIIHKQRLLKTEAELRKSDSMLHAIIEAEPECVKIVGADGKLRYINAAGLALVEANSPKEILGKNMSDLILPEYRKAYLALNAQVIKGGHGTLEFEISALKGGHHWLEAHAVSLEMEDGPAVLGVTRDITSRKLAEASSAQLTAIIEATSDFISIADMDGRVTYLNCGGRNMMGIPKDEDISSTRIEDYHPRWAMDIIHAEAIPTAMREGTWSGETAFLTRDGREIPVSQVIIAHRGKNETPEFFSTVVRDISERKRHEAELIYLANHHALTGLPNRNLLADRLQQSLIEAKRHDRLAALVFLDLDRFKNITESLGHEVGDLALQMVAEQLTGLVREGDTVAHPGGDEFALLFSDVAHSEDAARLAQKVLDHFENFPLTVGGHKLFVTFSAGIALYPTDSENADGLLQAALTAMDRSQALGGNSYQFYSSEMNIKALENLAMASALHDAIARDELELHYQPQVDLASGEIIGMEALARWRHPQHGMVSPMVFIPLAEETGQISLIGAWVLREACRQNKAWQDEGLPPLRVAVNLSARQFCQRDITAIVAQALADTGLESRFLELEITESMLMHDVNATISIMQQLKELGISFSLDDFGTGYSSLSYLKRFPIETLKIDQSFVRDIPHDKDDSAIAAAIIAMASALGIKVIAEGVETPEQLAFLNTQKCTGMQGYYFSKPLPSEEFAQLLRQGKTLDTSS</sequence>
<reference evidence="7 8" key="1">
    <citation type="journal article" date="2012" name="Appl. Environ. Microbiol.">
        <title>Draft genome sequence of a psychrotolerant sulfur-oxidizing bacterium, Sulfuricella denitrificans skB26, and proteomic insights into cold adaptation.</title>
        <authorList>
            <person name="Watanabe T."/>
            <person name="Kojima H."/>
            <person name="Fukui M."/>
        </authorList>
    </citation>
    <scope>NUCLEOTIDE SEQUENCE [LARGE SCALE GENOMIC DNA]</scope>
    <source>
        <strain evidence="8">skB26</strain>
    </source>
</reference>
<dbReference type="Gene3D" id="3.20.20.450">
    <property type="entry name" value="EAL domain"/>
    <property type="match status" value="1"/>
</dbReference>
<dbReference type="CDD" id="cd01949">
    <property type="entry name" value="GGDEF"/>
    <property type="match status" value="1"/>
</dbReference>
<dbReference type="PROSITE" id="PS50883">
    <property type="entry name" value="EAL"/>
    <property type="match status" value="1"/>
</dbReference>
<evidence type="ECO:0000259" key="4">
    <source>
        <dbReference type="PROSITE" id="PS50113"/>
    </source>
</evidence>
<gene>
    <name evidence="7" type="ORF">SCD_n01863</name>
</gene>
<accession>S6ALU9</accession>
<dbReference type="SMART" id="SM00091">
    <property type="entry name" value="PAS"/>
    <property type="match status" value="2"/>
</dbReference>
<dbReference type="Gene3D" id="3.30.70.270">
    <property type="match status" value="1"/>
</dbReference>
<evidence type="ECO:0000259" key="6">
    <source>
        <dbReference type="PROSITE" id="PS50887"/>
    </source>
</evidence>
<dbReference type="FunFam" id="3.20.20.450:FF:000001">
    <property type="entry name" value="Cyclic di-GMP phosphodiesterase yahA"/>
    <property type="match status" value="1"/>
</dbReference>
<dbReference type="PANTHER" id="PTHR44757">
    <property type="entry name" value="DIGUANYLATE CYCLASE DGCP"/>
    <property type="match status" value="1"/>
</dbReference>
<dbReference type="SUPFAM" id="SSF52172">
    <property type="entry name" value="CheY-like"/>
    <property type="match status" value="1"/>
</dbReference>
<feature type="modified residue" description="4-aspartylphosphate" evidence="1">
    <location>
        <position position="62"/>
    </location>
</feature>
<feature type="domain" description="EAL" evidence="5">
    <location>
        <begin position="568"/>
        <end position="822"/>
    </location>
</feature>
<feature type="domain" description="GGDEF" evidence="6">
    <location>
        <begin position="425"/>
        <end position="559"/>
    </location>
</feature>
<dbReference type="InterPro" id="IPR011006">
    <property type="entry name" value="CheY-like_superfamily"/>
</dbReference>
<dbReference type="PROSITE" id="PS50113">
    <property type="entry name" value="PAC"/>
    <property type="match status" value="2"/>
</dbReference>
<dbReference type="InterPro" id="IPR000014">
    <property type="entry name" value="PAS"/>
</dbReference>
<dbReference type="STRING" id="1163617.SCD_n01863"/>
<dbReference type="InterPro" id="IPR035919">
    <property type="entry name" value="EAL_sf"/>
</dbReference>
<dbReference type="InterPro" id="IPR029787">
    <property type="entry name" value="Nucleotide_cyclase"/>
</dbReference>
<dbReference type="NCBIfam" id="TIGR00229">
    <property type="entry name" value="sensory_box"/>
    <property type="match status" value="2"/>
</dbReference>
<protein>
    <submittedName>
        <fullName evidence="7">Response regulator receiver modulated PAS/PAC sensor-containing diguanylate cyclase/phosphodiesterase</fullName>
    </submittedName>
</protein>
<dbReference type="PROSITE" id="PS50110">
    <property type="entry name" value="RESPONSE_REGULATORY"/>
    <property type="match status" value="1"/>
</dbReference>
<dbReference type="InterPro" id="IPR000160">
    <property type="entry name" value="GGDEF_dom"/>
</dbReference>
<dbReference type="InterPro" id="IPR001610">
    <property type="entry name" value="PAC"/>
</dbReference>
<dbReference type="CDD" id="cd00156">
    <property type="entry name" value="REC"/>
    <property type="match status" value="1"/>
</dbReference>
<dbReference type="RefSeq" id="WP_009204866.1">
    <property type="nucleotide sequence ID" value="NC_022357.1"/>
</dbReference>
<dbReference type="InterPro" id="IPR000700">
    <property type="entry name" value="PAS-assoc_C"/>
</dbReference>
<keyword evidence="1" id="KW-0597">Phosphoprotein</keyword>
<dbReference type="PANTHER" id="PTHR44757:SF2">
    <property type="entry name" value="BIOFILM ARCHITECTURE MAINTENANCE PROTEIN MBAA"/>
    <property type="match status" value="1"/>
</dbReference>
<dbReference type="InterPro" id="IPR001789">
    <property type="entry name" value="Sig_transdc_resp-reg_receiver"/>
</dbReference>
<dbReference type="Pfam" id="PF00072">
    <property type="entry name" value="Response_reg"/>
    <property type="match status" value="1"/>
</dbReference>
<dbReference type="eggNOG" id="COG2202">
    <property type="taxonomic scope" value="Bacteria"/>
</dbReference>
<evidence type="ECO:0000259" key="5">
    <source>
        <dbReference type="PROSITE" id="PS50883"/>
    </source>
</evidence>
<dbReference type="OrthoDB" id="9813903at2"/>
<evidence type="ECO:0000256" key="1">
    <source>
        <dbReference type="PROSITE-ProRule" id="PRU00169"/>
    </source>
</evidence>
<dbReference type="eggNOG" id="COG5001">
    <property type="taxonomic scope" value="Bacteria"/>
</dbReference>
<dbReference type="PROSITE" id="PS50112">
    <property type="entry name" value="PAS"/>
    <property type="match status" value="1"/>
</dbReference>